<evidence type="ECO:0000313" key="9">
    <source>
        <dbReference type="Proteomes" id="UP000235114"/>
    </source>
</evidence>
<evidence type="ECO:0000256" key="2">
    <source>
        <dbReference type="HAMAP-Rule" id="MF_02087"/>
    </source>
</evidence>
<dbReference type="Pfam" id="PF01168">
    <property type="entry name" value="Ala_racemase_N"/>
    <property type="match status" value="1"/>
</dbReference>
<dbReference type="OrthoDB" id="9804072at2"/>
<dbReference type="InterPro" id="IPR001608">
    <property type="entry name" value="Ala_racemase_N"/>
</dbReference>
<dbReference type="InterPro" id="IPR011078">
    <property type="entry name" value="PyrdxlP_homeostasis"/>
</dbReference>
<dbReference type="SUPFAM" id="SSF51419">
    <property type="entry name" value="PLP-binding barrel"/>
    <property type="match status" value="1"/>
</dbReference>
<comment type="cofactor">
    <cofactor evidence="3">
        <name>pyridoxal 5'-phosphate</name>
        <dbReference type="ChEBI" id="CHEBI:597326"/>
    </cofactor>
</comment>
<dbReference type="Proteomes" id="UP000235114">
    <property type="component" value="Unassembled WGS sequence"/>
</dbReference>
<dbReference type="InterPro" id="IPR029066">
    <property type="entry name" value="PLP-binding_barrel"/>
</dbReference>
<dbReference type="Gene3D" id="3.20.20.10">
    <property type="entry name" value="Alanine racemase"/>
    <property type="match status" value="1"/>
</dbReference>
<evidence type="ECO:0000256" key="1">
    <source>
        <dbReference type="ARBA" id="ARBA00022898"/>
    </source>
</evidence>
<dbReference type="GO" id="GO:0030170">
    <property type="term" value="F:pyridoxal phosphate binding"/>
    <property type="evidence" value="ECO:0007669"/>
    <property type="project" value="UniProtKB-UniRule"/>
</dbReference>
<dbReference type="EMBL" id="PGVA01000014">
    <property type="protein sequence ID" value="PLR84132.1"/>
    <property type="molecule type" value="Genomic_DNA"/>
</dbReference>
<keyword evidence="1 2" id="KW-0663">Pyridoxal phosphate</keyword>
<keyword evidence="9" id="KW-1185">Reference proteome</keyword>
<reference evidence="6 8" key="1">
    <citation type="submission" date="2017-11" db="EMBL/GenBank/DDBJ databases">
        <title>Comparitive Functional Genomics of Dry Heat Resistant strains isolated from the Viking Spacecraft.</title>
        <authorList>
            <person name="Seuylemezian A."/>
            <person name="Cooper K."/>
            <person name="Vaishampayan P."/>
        </authorList>
    </citation>
    <scope>NUCLEOTIDE SEQUENCE [LARGE SCALE GENOMIC DNA]</scope>
    <source>
        <strain evidence="6 8">M4.6</strain>
    </source>
</reference>
<dbReference type="NCBIfam" id="TIGR00044">
    <property type="entry name" value="YggS family pyridoxal phosphate-dependent enzyme"/>
    <property type="match status" value="1"/>
</dbReference>
<accession>A0A2N5GNQ4</accession>
<evidence type="ECO:0000256" key="4">
    <source>
        <dbReference type="RuleBase" id="RU004514"/>
    </source>
</evidence>
<evidence type="ECO:0000313" key="7">
    <source>
        <dbReference type="EMBL" id="PLR96222.1"/>
    </source>
</evidence>
<comment type="function">
    <text evidence="2">Pyridoxal 5'-phosphate (PLP)-binding protein, which is involved in PLP homeostasis.</text>
</comment>
<proteinExistence type="inferred from homology"/>
<feature type="domain" description="Alanine racemase N-terminal" evidence="5">
    <location>
        <begin position="25"/>
        <end position="223"/>
    </location>
</feature>
<dbReference type="RefSeq" id="WP_101576540.1">
    <property type="nucleotide sequence ID" value="NZ_PGVA01000014.1"/>
</dbReference>
<reference evidence="7 9" key="2">
    <citation type="submission" date="2017-12" db="EMBL/GenBank/DDBJ databases">
        <title>Comparative Functional Genomics of Dry Heat Resistant strains isolated from the Viking Spacecraft.</title>
        <authorList>
            <person name="Seuylemezian A."/>
            <person name="Cooper K."/>
            <person name="Vaishampayan P."/>
        </authorList>
    </citation>
    <scope>NUCLEOTIDE SEQUENCE [LARGE SCALE GENOMIC DNA]</scope>
    <source>
        <strain evidence="7 9">ATCC 29669</strain>
    </source>
</reference>
<evidence type="ECO:0000259" key="5">
    <source>
        <dbReference type="Pfam" id="PF01168"/>
    </source>
</evidence>
<name>A0A2N5GNQ4_9BACI</name>
<gene>
    <name evidence="6" type="ORF">CU635_07450</name>
    <name evidence="7" type="ORF">CVD25_12555</name>
</gene>
<evidence type="ECO:0000313" key="8">
    <source>
        <dbReference type="Proteomes" id="UP000234951"/>
    </source>
</evidence>
<comment type="similarity">
    <text evidence="2 4">Belongs to the pyridoxal phosphate-binding protein YggS/PROSC family.</text>
</comment>
<comment type="caution">
    <text evidence="6">The sequence shown here is derived from an EMBL/GenBank/DDBJ whole genome shotgun (WGS) entry which is preliminary data.</text>
</comment>
<dbReference type="AlphaFoldDB" id="A0A2N5GNQ4"/>
<dbReference type="PROSITE" id="PS01211">
    <property type="entry name" value="UPF0001"/>
    <property type="match status" value="1"/>
</dbReference>
<sequence length="234" mass="26304">MRVSAKLDKINGHILQACQKVNRSPEDIKIIAVTKYVSTERAAEAVAAGINNLGENREEGLLAKWEVLKDKPDWHFIGTLQSRKVKNIIDKVAYIHSLDRLSLAQEINKRAEKTISCFVQVNVSGEQSKHGIAAEHAIDFIKELAQFSHIEVAGLMTMAPNTEDETVIRNCFRRLKELQITIQRLEMPHAPCRELSMGMSNDYTIAVEEGATMVRIGSALVGEEDEQVQEVQRR</sequence>
<feature type="modified residue" description="N6-(pyridoxal phosphate)lysine" evidence="2 3">
    <location>
        <position position="35"/>
    </location>
</feature>
<dbReference type="PANTHER" id="PTHR10146:SF14">
    <property type="entry name" value="PYRIDOXAL PHOSPHATE HOMEOSTASIS PROTEIN"/>
    <property type="match status" value="1"/>
</dbReference>
<protein>
    <recommendedName>
        <fullName evidence="2">Pyridoxal phosphate homeostasis protein</fullName>
        <shortName evidence="2">PLP homeostasis protein</shortName>
    </recommendedName>
</protein>
<dbReference type="CDD" id="cd00635">
    <property type="entry name" value="PLPDE_III_YBL036c_like"/>
    <property type="match status" value="1"/>
</dbReference>
<evidence type="ECO:0000313" key="6">
    <source>
        <dbReference type="EMBL" id="PLR84132.1"/>
    </source>
</evidence>
<dbReference type="Proteomes" id="UP000234951">
    <property type="component" value="Unassembled WGS sequence"/>
</dbReference>
<evidence type="ECO:0000256" key="3">
    <source>
        <dbReference type="PIRSR" id="PIRSR004848-1"/>
    </source>
</evidence>
<dbReference type="FunFam" id="3.20.20.10:FF:000011">
    <property type="entry name" value="Pyridoxal phosphate homeostasis protein"/>
    <property type="match status" value="1"/>
</dbReference>
<dbReference type="PANTHER" id="PTHR10146">
    <property type="entry name" value="PROLINE SYNTHETASE CO-TRANSCRIBED BACTERIAL HOMOLOG PROTEIN"/>
    <property type="match status" value="1"/>
</dbReference>
<dbReference type="PIRSF" id="PIRSF004848">
    <property type="entry name" value="YBL036c_PLPDEIII"/>
    <property type="match status" value="1"/>
</dbReference>
<dbReference type="HAMAP" id="MF_02087">
    <property type="entry name" value="PLP_homeostasis"/>
    <property type="match status" value="1"/>
</dbReference>
<dbReference type="EMBL" id="PGVD01000033">
    <property type="protein sequence ID" value="PLR96222.1"/>
    <property type="molecule type" value="Genomic_DNA"/>
</dbReference>
<organism evidence="6 8">
    <name type="scientific">Bacillus canaveralius</name>
    <dbReference type="NCBI Taxonomy" id="1403243"/>
    <lineage>
        <taxon>Bacteria</taxon>
        <taxon>Bacillati</taxon>
        <taxon>Bacillota</taxon>
        <taxon>Bacilli</taxon>
        <taxon>Bacillales</taxon>
        <taxon>Bacillaceae</taxon>
        <taxon>Bacillus</taxon>
    </lineage>
</organism>